<reference evidence="2" key="1">
    <citation type="submission" date="2022-11" db="UniProtKB">
        <authorList>
            <consortium name="WormBaseParasite"/>
        </authorList>
    </citation>
    <scope>IDENTIFICATION</scope>
</reference>
<evidence type="ECO:0000313" key="1">
    <source>
        <dbReference type="Proteomes" id="UP000887580"/>
    </source>
</evidence>
<evidence type="ECO:0000313" key="2">
    <source>
        <dbReference type="WBParaSite" id="PS1159_v2.g7817.t1"/>
    </source>
</evidence>
<sequence>MIILATIERYLITVKSPNLNYWRQHRGGLALGMLGIALILRGTEIFEYTFARNGNCTELSEFEPVLTELIDDYVYGTLFRFYLRNIFTVFVPFFLLGYLNLNIVNTLRKQHRSAAMFRFGSSEHKLKIRSATRLLVLVVFSYLIANVLNVMITAWEYIDFKSTQTEVAFEIYEVLTDVISVLYVFTCASRLFIYLLCNQEIRNAFYESLCPQGLTLLTNEPQNEYKSPQQVNKVAVSLQQSQLGTDFDRLAIALVSPRISSASSTQKHVTEFLLKESKKHQQQPQRNGNYHSIENSVIIENPLAKLDDDENIPFYDD</sequence>
<dbReference type="Proteomes" id="UP000887580">
    <property type="component" value="Unplaced"/>
</dbReference>
<name>A0AC35GR49_9BILA</name>
<organism evidence="1 2">
    <name type="scientific">Panagrolaimus sp. PS1159</name>
    <dbReference type="NCBI Taxonomy" id="55785"/>
    <lineage>
        <taxon>Eukaryota</taxon>
        <taxon>Metazoa</taxon>
        <taxon>Ecdysozoa</taxon>
        <taxon>Nematoda</taxon>
        <taxon>Chromadorea</taxon>
        <taxon>Rhabditida</taxon>
        <taxon>Tylenchina</taxon>
        <taxon>Panagrolaimomorpha</taxon>
        <taxon>Panagrolaimoidea</taxon>
        <taxon>Panagrolaimidae</taxon>
        <taxon>Panagrolaimus</taxon>
    </lineage>
</organism>
<protein>
    <submittedName>
        <fullName evidence="2">G-protein coupled receptors family 1 profile domain-containing protein</fullName>
    </submittedName>
</protein>
<proteinExistence type="predicted"/>
<accession>A0AC35GR49</accession>
<dbReference type="WBParaSite" id="PS1159_v2.g7817.t1">
    <property type="protein sequence ID" value="PS1159_v2.g7817.t1"/>
    <property type="gene ID" value="PS1159_v2.g7817"/>
</dbReference>